<sequence length="37" mass="4320">MLGFTQFQLRGLSKVALEWDLVSLAYNCKRLHRLQLA</sequence>
<reference evidence="1" key="1">
    <citation type="submission" date="2015-04" db="EMBL/GenBank/DDBJ databases">
        <authorList>
            <person name="Syromyatnikov M.Y."/>
            <person name="Popov V.N."/>
        </authorList>
    </citation>
    <scope>NUCLEOTIDE SEQUENCE</scope>
    <source>
        <strain evidence="1">MO-1</strain>
    </source>
</reference>
<organism evidence="1">
    <name type="scientific">Magnetococcus massalia (strain MO-1)</name>
    <dbReference type="NCBI Taxonomy" id="451514"/>
    <lineage>
        <taxon>Bacteria</taxon>
        <taxon>Pseudomonadati</taxon>
        <taxon>Pseudomonadota</taxon>
        <taxon>Magnetococcia</taxon>
        <taxon>Magnetococcales</taxon>
        <taxon>Magnetococcaceae</taxon>
        <taxon>Magnetococcus</taxon>
    </lineage>
</organism>
<protein>
    <recommendedName>
        <fullName evidence="2">Transposase DDE domain-containing protein</fullName>
    </recommendedName>
</protein>
<gene>
    <name evidence="1" type="ORF">MAGMO_0695</name>
</gene>
<evidence type="ECO:0000313" key="1">
    <source>
        <dbReference type="EMBL" id="CRH04899.1"/>
    </source>
</evidence>
<dbReference type="EMBL" id="LO017727">
    <property type="protein sequence ID" value="CRH04899.1"/>
    <property type="molecule type" value="Genomic_DNA"/>
</dbReference>
<proteinExistence type="predicted"/>
<dbReference type="AlphaFoldDB" id="A0A1S7LFT3"/>
<name>A0A1S7LFT3_MAGMO</name>
<evidence type="ECO:0008006" key="2">
    <source>
        <dbReference type="Google" id="ProtNLM"/>
    </source>
</evidence>
<accession>A0A1S7LFT3</accession>